<evidence type="ECO:0000313" key="1">
    <source>
        <dbReference type="EMBL" id="AOX18409.1"/>
    </source>
</evidence>
<dbReference type="Proteomes" id="UP000179145">
    <property type="component" value="Plasmid pKB14400_1"/>
</dbReference>
<accession>A0A1D8UXR6</accession>
<sequence>MSPDHTVPIAEISKATLTLLREIKKPLTINDPAGGRDTKIPWEEACLAEAYLPVVLLAAEAVWVDITGTGFDLDIRETPGTTVGYTLQGIRGATYSVIMLCVIDVLEALGSGQDEMVLNDLIEIWVNGHSNHGSAPGIMQGAE</sequence>
<dbReference type="RefSeq" id="WP_070403893.1">
    <property type="nucleotide sequence ID" value="NZ_BJVW01000016.1"/>
</dbReference>
<dbReference type="AlphaFoldDB" id="A0A1D8UXR6"/>
<dbReference type="EMBL" id="CP014675">
    <property type="protein sequence ID" value="AOX18409.1"/>
    <property type="molecule type" value="Genomic_DNA"/>
</dbReference>
<name>A0A1D8UXR6_9PROT</name>
<organism evidence="1 2">
    <name type="scientific">Kozakia baliensis</name>
    <dbReference type="NCBI Taxonomy" id="153496"/>
    <lineage>
        <taxon>Bacteria</taxon>
        <taxon>Pseudomonadati</taxon>
        <taxon>Pseudomonadota</taxon>
        <taxon>Alphaproteobacteria</taxon>
        <taxon>Acetobacterales</taxon>
        <taxon>Acetobacteraceae</taxon>
        <taxon>Kozakia</taxon>
    </lineage>
</organism>
<protein>
    <submittedName>
        <fullName evidence="1">Uncharacterized protein</fullName>
    </submittedName>
</protein>
<dbReference type="OrthoDB" id="7263521at2"/>
<proteinExistence type="predicted"/>
<keyword evidence="1" id="KW-0614">Plasmid</keyword>
<evidence type="ECO:0000313" key="2">
    <source>
        <dbReference type="Proteomes" id="UP000179145"/>
    </source>
</evidence>
<geneLocation type="plasmid" evidence="2">
    <name>pkb14400_1</name>
</geneLocation>
<dbReference type="KEGG" id="kba:A0U89_13905"/>
<keyword evidence="2" id="KW-1185">Reference proteome</keyword>
<reference evidence="1 2" key="1">
    <citation type="journal article" date="2016" name="Microb. Cell Fact.">
        <title>Dissection of exopolysaccharide biosynthesis in Kozakia baliensis.</title>
        <authorList>
            <person name="Brandt J.U."/>
            <person name="Jakob F."/>
            <person name="Behr J."/>
            <person name="Geissler A.J."/>
            <person name="Vogel R.F."/>
        </authorList>
    </citation>
    <scope>NUCLEOTIDE SEQUENCE [LARGE SCALE GENOMIC DNA]</scope>
    <source>
        <strain evidence="1 2">DSM 14400</strain>
        <plasmid evidence="2">Plasmid pkb14400_1</plasmid>
    </source>
</reference>
<gene>
    <name evidence="1" type="ORF">A0U89_13905</name>
</gene>